<organism evidence="1 2">
    <name type="scientific">Candidatus Terrybacteria bacterium RIFCSPLOWO2_01_FULL_40_23</name>
    <dbReference type="NCBI Taxonomy" id="1802366"/>
    <lineage>
        <taxon>Bacteria</taxon>
        <taxon>Candidatus Terryibacteriota</taxon>
    </lineage>
</organism>
<dbReference type="AlphaFoldDB" id="A0A1G2PW24"/>
<sequence length="69" mass="7960">MKDIDWDKACLEHMTDTHPQCPSCLNCGMVIDPLEQTEAENIEGKLWHKGCAEDAKIQFTAWKLLEVNW</sequence>
<comment type="caution">
    <text evidence="1">The sequence shown here is derived from an EMBL/GenBank/DDBJ whole genome shotgun (WGS) entry which is preliminary data.</text>
</comment>
<accession>A0A1G2PW24</accession>
<dbReference type="Proteomes" id="UP000176951">
    <property type="component" value="Unassembled WGS sequence"/>
</dbReference>
<gene>
    <name evidence="1" type="ORF">A3A97_00115</name>
</gene>
<proteinExistence type="predicted"/>
<protein>
    <submittedName>
        <fullName evidence="1">Uncharacterized protein</fullName>
    </submittedName>
</protein>
<reference evidence="1 2" key="1">
    <citation type="journal article" date="2016" name="Nat. Commun.">
        <title>Thousands of microbial genomes shed light on interconnected biogeochemical processes in an aquifer system.</title>
        <authorList>
            <person name="Anantharaman K."/>
            <person name="Brown C.T."/>
            <person name="Hug L.A."/>
            <person name="Sharon I."/>
            <person name="Castelle C.J."/>
            <person name="Probst A.J."/>
            <person name="Thomas B.C."/>
            <person name="Singh A."/>
            <person name="Wilkins M.J."/>
            <person name="Karaoz U."/>
            <person name="Brodie E.L."/>
            <person name="Williams K.H."/>
            <person name="Hubbard S.S."/>
            <person name="Banfield J.F."/>
        </authorList>
    </citation>
    <scope>NUCLEOTIDE SEQUENCE [LARGE SCALE GENOMIC DNA]</scope>
</reference>
<evidence type="ECO:0000313" key="2">
    <source>
        <dbReference type="Proteomes" id="UP000176951"/>
    </source>
</evidence>
<dbReference type="EMBL" id="MHSW01000018">
    <property type="protein sequence ID" value="OHA51821.1"/>
    <property type="molecule type" value="Genomic_DNA"/>
</dbReference>
<name>A0A1G2PW24_9BACT</name>
<evidence type="ECO:0000313" key="1">
    <source>
        <dbReference type="EMBL" id="OHA51821.1"/>
    </source>
</evidence>